<dbReference type="PROSITE" id="PS50297">
    <property type="entry name" value="ANK_REP_REGION"/>
    <property type="match status" value="1"/>
</dbReference>
<dbReference type="PROSITE" id="PS50088">
    <property type="entry name" value="ANK_REPEAT"/>
    <property type="match status" value="2"/>
</dbReference>
<comment type="caution">
    <text evidence="4">The sequence shown here is derived from an EMBL/GenBank/DDBJ whole genome shotgun (WGS) entry which is preliminary data.</text>
</comment>
<protein>
    <recommendedName>
        <fullName evidence="6">Ankyrin</fullName>
    </recommendedName>
</protein>
<evidence type="ECO:0000313" key="5">
    <source>
        <dbReference type="Proteomes" id="UP001480595"/>
    </source>
</evidence>
<evidence type="ECO:0000256" key="1">
    <source>
        <dbReference type="ARBA" id="ARBA00022737"/>
    </source>
</evidence>
<keyword evidence="1" id="KW-0677">Repeat</keyword>
<dbReference type="PANTHER" id="PTHR24189">
    <property type="entry name" value="MYOTROPHIN"/>
    <property type="match status" value="1"/>
</dbReference>
<accession>A0ABR1W2Y1</accession>
<dbReference type="EMBL" id="JAQQWL010000004">
    <property type="protein sequence ID" value="KAK8076503.1"/>
    <property type="molecule type" value="Genomic_DNA"/>
</dbReference>
<dbReference type="InterPro" id="IPR002110">
    <property type="entry name" value="Ankyrin_rpt"/>
</dbReference>
<evidence type="ECO:0000256" key="2">
    <source>
        <dbReference type="ARBA" id="ARBA00023043"/>
    </source>
</evidence>
<organism evidence="4 5">
    <name type="scientific">Apiospora phragmitis</name>
    <dbReference type="NCBI Taxonomy" id="2905665"/>
    <lineage>
        <taxon>Eukaryota</taxon>
        <taxon>Fungi</taxon>
        <taxon>Dikarya</taxon>
        <taxon>Ascomycota</taxon>
        <taxon>Pezizomycotina</taxon>
        <taxon>Sordariomycetes</taxon>
        <taxon>Xylariomycetidae</taxon>
        <taxon>Amphisphaeriales</taxon>
        <taxon>Apiosporaceae</taxon>
        <taxon>Apiospora</taxon>
    </lineage>
</organism>
<dbReference type="RefSeq" id="XP_066719462.1">
    <property type="nucleotide sequence ID" value="XM_066855184.1"/>
</dbReference>
<keyword evidence="5" id="KW-1185">Reference proteome</keyword>
<dbReference type="PANTHER" id="PTHR24189:SF50">
    <property type="entry name" value="ANKYRIN REPEAT AND SOCS BOX PROTEIN 2"/>
    <property type="match status" value="1"/>
</dbReference>
<feature type="repeat" description="ANK" evidence="3">
    <location>
        <begin position="61"/>
        <end position="93"/>
    </location>
</feature>
<dbReference type="Proteomes" id="UP001480595">
    <property type="component" value="Unassembled WGS sequence"/>
</dbReference>
<keyword evidence="2 3" id="KW-0040">ANK repeat</keyword>
<dbReference type="InterPro" id="IPR050745">
    <property type="entry name" value="Multifunctional_regulatory"/>
</dbReference>
<dbReference type="SUPFAM" id="SSF48403">
    <property type="entry name" value="Ankyrin repeat"/>
    <property type="match status" value="1"/>
</dbReference>
<evidence type="ECO:0000313" key="4">
    <source>
        <dbReference type="EMBL" id="KAK8076503.1"/>
    </source>
</evidence>
<dbReference type="InterPro" id="IPR036770">
    <property type="entry name" value="Ankyrin_rpt-contain_sf"/>
</dbReference>
<evidence type="ECO:0000256" key="3">
    <source>
        <dbReference type="PROSITE-ProRule" id="PRU00023"/>
    </source>
</evidence>
<dbReference type="GeneID" id="92088247"/>
<feature type="repeat" description="ANK" evidence="3">
    <location>
        <begin position="28"/>
        <end position="60"/>
    </location>
</feature>
<evidence type="ECO:0008006" key="6">
    <source>
        <dbReference type="Google" id="ProtNLM"/>
    </source>
</evidence>
<sequence>MLGGTGLDCLRLLIAHYKNTDTRNPGINDETPLMVACRIAKPFAVEVLLAFGADVKVRDNTGSTALLKACLAQDRESIVLLLNSGASVDSENFAGHTPLSVVLSSSALTRLLLDHGAKARFRNLLTMLKYSDLASSQLVYNSLHPKPRNAAEIQRMFRATWESDPVNLGFVLDLDQDKFIIGDDRSVSRMLRYARSNPDSVLLLLERGAKCDDVATPGSGGAIYLSGSTGGQNTCALFEAVRLPDRKQRRAYMRLLLDYGANVNVILVEFSNDNATRVVNKTFFTPFRRAISDLVDREAVEMMLQSKSLQNWNDDLKISYAAKAIRIGSVKLLERLMALGAADVAKRRLVHSGLNYELGRLQQIILNNPRTFTEIDDNIEMLSFLNQNGANWSYRRDKSTSGPTNRELLHYTVSTAGSAYQQVPFKR</sequence>
<dbReference type="Gene3D" id="1.25.40.20">
    <property type="entry name" value="Ankyrin repeat-containing domain"/>
    <property type="match status" value="2"/>
</dbReference>
<dbReference type="SMART" id="SM00248">
    <property type="entry name" value="ANK"/>
    <property type="match status" value="5"/>
</dbReference>
<dbReference type="Pfam" id="PF12796">
    <property type="entry name" value="Ank_2"/>
    <property type="match status" value="1"/>
</dbReference>
<name>A0ABR1W2Y1_9PEZI</name>
<gene>
    <name evidence="4" type="ORF">PG994_003775</name>
</gene>
<proteinExistence type="predicted"/>
<reference evidence="4 5" key="1">
    <citation type="submission" date="2023-01" db="EMBL/GenBank/DDBJ databases">
        <title>Analysis of 21 Apiospora genomes using comparative genomics revels a genus with tremendous synthesis potential of carbohydrate active enzymes and secondary metabolites.</title>
        <authorList>
            <person name="Sorensen T."/>
        </authorList>
    </citation>
    <scope>NUCLEOTIDE SEQUENCE [LARGE SCALE GENOMIC DNA]</scope>
    <source>
        <strain evidence="4 5">CBS 135458</strain>
    </source>
</reference>